<accession>A0ABU2WM50</accession>
<keyword evidence="4" id="KW-1185">Reference proteome</keyword>
<dbReference type="InterPro" id="IPR004701">
    <property type="entry name" value="PTS_EIIA_man-typ"/>
</dbReference>
<sequence length="136" mass="14882">MQAAAPVGLLLVTHGKLGHFLLETLADMLGPLPLPCDVLEVRRIQDPNMLQRQGRRMIDRLDRGSGVLLLTDAYGSTPSNIANQFNTDERTTVVAGVNLPMMVRIFNYPQLELAEMARNAVEGGQRGIVICSRPSS</sequence>
<protein>
    <submittedName>
        <fullName evidence="3">PTS fructose transporter subunit IIA</fullName>
    </submittedName>
</protein>
<dbReference type="EMBL" id="JAVRIC010000021">
    <property type="protein sequence ID" value="MDT0498391.1"/>
    <property type="molecule type" value="Genomic_DNA"/>
</dbReference>
<evidence type="ECO:0000256" key="1">
    <source>
        <dbReference type="ARBA" id="ARBA00022679"/>
    </source>
</evidence>
<dbReference type="PANTHER" id="PTHR33799:SF1">
    <property type="entry name" value="PTS SYSTEM MANNOSE-SPECIFIC EIIAB COMPONENT-RELATED"/>
    <property type="match status" value="1"/>
</dbReference>
<dbReference type="RefSeq" id="WP_311365868.1">
    <property type="nucleotide sequence ID" value="NZ_JAVRIC010000021.1"/>
</dbReference>
<evidence type="ECO:0000259" key="2">
    <source>
        <dbReference type="PROSITE" id="PS51096"/>
    </source>
</evidence>
<reference evidence="3 4" key="1">
    <citation type="submission" date="2023-09" db="EMBL/GenBank/DDBJ databases">
        <authorList>
            <person name="Rey-Velasco X."/>
        </authorList>
    </citation>
    <scope>NUCLEOTIDE SEQUENCE [LARGE SCALE GENOMIC DNA]</scope>
    <source>
        <strain evidence="3 4">W345</strain>
    </source>
</reference>
<evidence type="ECO:0000313" key="3">
    <source>
        <dbReference type="EMBL" id="MDT0498391.1"/>
    </source>
</evidence>
<keyword evidence="1" id="KW-0808">Transferase</keyword>
<gene>
    <name evidence="3" type="ORF">RM530_13610</name>
</gene>
<dbReference type="Proteomes" id="UP001254608">
    <property type="component" value="Unassembled WGS sequence"/>
</dbReference>
<dbReference type="InterPro" id="IPR051471">
    <property type="entry name" value="Bacterial_PTS_sugar_comp"/>
</dbReference>
<name>A0ABU2WM50_9GAMM</name>
<dbReference type="PANTHER" id="PTHR33799">
    <property type="entry name" value="PTS PERMEASE-RELATED-RELATED"/>
    <property type="match status" value="1"/>
</dbReference>
<feature type="domain" description="PTS EIIA type-4" evidence="2">
    <location>
        <begin position="6"/>
        <end position="128"/>
    </location>
</feature>
<dbReference type="Gene3D" id="3.40.50.510">
    <property type="entry name" value="Phosphotransferase system, mannose-type IIA component"/>
    <property type="match status" value="1"/>
</dbReference>
<proteinExistence type="predicted"/>
<dbReference type="PROSITE" id="PS51096">
    <property type="entry name" value="PTS_EIIA_TYPE_4"/>
    <property type="match status" value="1"/>
</dbReference>
<comment type="caution">
    <text evidence="3">The sequence shown here is derived from an EMBL/GenBank/DDBJ whole genome shotgun (WGS) entry which is preliminary data.</text>
</comment>
<dbReference type="SUPFAM" id="SSF53062">
    <property type="entry name" value="PTS system fructose IIA component-like"/>
    <property type="match status" value="1"/>
</dbReference>
<dbReference type="InterPro" id="IPR036662">
    <property type="entry name" value="PTS_EIIA_man-typ_sf"/>
</dbReference>
<organism evidence="3 4">
    <name type="scientific">Banduia mediterranea</name>
    <dbReference type="NCBI Taxonomy" id="3075609"/>
    <lineage>
        <taxon>Bacteria</taxon>
        <taxon>Pseudomonadati</taxon>
        <taxon>Pseudomonadota</taxon>
        <taxon>Gammaproteobacteria</taxon>
        <taxon>Nevskiales</taxon>
        <taxon>Algiphilaceae</taxon>
        <taxon>Banduia</taxon>
    </lineage>
</organism>
<evidence type="ECO:0000313" key="4">
    <source>
        <dbReference type="Proteomes" id="UP001254608"/>
    </source>
</evidence>
<dbReference type="Pfam" id="PF03610">
    <property type="entry name" value="EIIA-man"/>
    <property type="match status" value="1"/>
</dbReference>